<evidence type="ECO:0000256" key="2">
    <source>
        <dbReference type="ARBA" id="ARBA00023163"/>
    </source>
</evidence>
<gene>
    <name evidence="4" type="ORF">LL038_04555</name>
</gene>
<evidence type="ECO:0000256" key="1">
    <source>
        <dbReference type="ARBA" id="ARBA00023015"/>
    </source>
</evidence>
<protein>
    <submittedName>
        <fullName evidence="4">MerR family transcriptional regulator</fullName>
    </submittedName>
</protein>
<evidence type="ECO:0000259" key="3">
    <source>
        <dbReference type="PROSITE" id="PS50937"/>
    </source>
</evidence>
<name>A0AA47EJT2_9CLOT</name>
<proteinExistence type="predicted"/>
<dbReference type="CDD" id="cd00592">
    <property type="entry name" value="HTH_MerR-like"/>
    <property type="match status" value="1"/>
</dbReference>
<dbReference type="Pfam" id="PF13411">
    <property type="entry name" value="MerR_1"/>
    <property type="match status" value="1"/>
</dbReference>
<dbReference type="Proteomes" id="UP001164733">
    <property type="component" value="Chromosome"/>
</dbReference>
<dbReference type="InterPro" id="IPR047057">
    <property type="entry name" value="MerR_fam"/>
</dbReference>
<dbReference type="EMBL" id="CP086239">
    <property type="protein sequence ID" value="WAG61527.1"/>
    <property type="molecule type" value="Genomic_DNA"/>
</dbReference>
<evidence type="ECO:0000313" key="4">
    <source>
        <dbReference type="EMBL" id="WAG61527.1"/>
    </source>
</evidence>
<dbReference type="RefSeq" id="WP_216119845.1">
    <property type="nucleotide sequence ID" value="NZ_CP086239.1"/>
</dbReference>
<dbReference type="GO" id="GO:0003677">
    <property type="term" value="F:DNA binding"/>
    <property type="evidence" value="ECO:0007669"/>
    <property type="project" value="InterPro"/>
</dbReference>
<evidence type="ECO:0000313" key="5">
    <source>
        <dbReference type="Proteomes" id="UP001164733"/>
    </source>
</evidence>
<dbReference type="GO" id="GO:0003700">
    <property type="term" value="F:DNA-binding transcription factor activity"/>
    <property type="evidence" value="ECO:0007669"/>
    <property type="project" value="InterPro"/>
</dbReference>
<accession>A0AA47EJT2</accession>
<feature type="domain" description="HTH merR-type" evidence="3">
    <location>
        <begin position="1"/>
        <end position="69"/>
    </location>
</feature>
<dbReference type="PANTHER" id="PTHR30204:SF69">
    <property type="entry name" value="MERR-FAMILY TRANSCRIPTIONAL REGULATOR"/>
    <property type="match status" value="1"/>
</dbReference>
<organism evidence="4 5">
    <name type="scientific">Clostridium estertheticum</name>
    <dbReference type="NCBI Taxonomy" id="238834"/>
    <lineage>
        <taxon>Bacteria</taxon>
        <taxon>Bacillati</taxon>
        <taxon>Bacillota</taxon>
        <taxon>Clostridia</taxon>
        <taxon>Eubacteriales</taxon>
        <taxon>Clostridiaceae</taxon>
        <taxon>Clostridium</taxon>
    </lineage>
</organism>
<sequence>MNIKTASEKTGLTKKAIKYYENEGLITPLKKCENNYREYSNDDIVKLNLIGALRALDITIVDIKDVVMGRRSLPETLLDTVKKIDESITYLGKSKLIITSLIEKNLTDYRASGEQIRRLRETLELSRDDKKEFISNTLLIIFPGKFGQLFVSIYAHFLSVTIDNDEKKKIWLKLVDFLDSVDEVVYKNTFLIKQINDSDNDNLDGLKKALDTQCKYILDYDANTKDNIMINRQIELARSLKESEELKQKFNKGLEDLKQFMKVVGPIQKGFEEYLCILNEDYKKYKDNEIKMLANVNKMVKDKLGFTANEFIKHCTL</sequence>
<dbReference type="InterPro" id="IPR000551">
    <property type="entry name" value="MerR-type_HTH_dom"/>
</dbReference>
<reference evidence="4" key="1">
    <citation type="submission" date="2021-11" db="EMBL/GenBank/DDBJ databases">
        <title>Clostridia strains as spoilage organisms.</title>
        <authorList>
            <person name="Wambui J."/>
            <person name="Stevens M.J.A."/>
            <person name="Stephan R."/>
        </authorList>
    </citation>
    <scope>NUCLEOTIDE SEQUENCE</scope>
    <source>
        <strain evidence="4">CF009</strain>
    </source>
</reference>
<dbReference type="SMART" id="SM00422">
    <property type="entry name" value="HTH_MERR"/>
    <property type="match status" value="1"/>
</dbReference>
<dbReference type="AlphaFoldDB" id="A0AA47EJT2"/>
<dbReference type="PROSITE" id="PS50937">
    <property type="entry name" value="HTH_MERR_2"/>
    <property type="match status" value="1"/>
</dbReference>
<dbReference type="PANTHER" id="PTHR30204">
    <property type="entry name" value="REDOX-CYCLING DRUG-SENSING TRANSCRIPTIONAL ACTIVATOR SOXR"/>
    <property type="match status" value="1"/>
</dbReference>
<keyword evidence="1" id="KW-0805">Transcription regulation</keyword>
<keyword evidence="2" id="KW-0804">Transcription</keyword>